<reference evidence="9 10" key="1">
    <citation type="submission" date="2019-12" db="EMBL/GenBank/DDBJ databases">
        <title>Nesterenkonia muleiensis sp. nov., a novel actinobacterium isolated from sap of Populus euphratica.</title>
        <authorList>
            <person name="Wang R."/>
        </authorList>
    </citation>
    <scope>NUCLEOTIDE SEQUENCE [LARGE SCALE GENOMIC DNA]</scope>
    <source>
        <strain evidence="9 10">F10</strain>
    </source>
</reference>
<dbReference type="OrthoDB" id="5140822at2"/>
<evidence type="ECO:0000256" key="5">
    <source>
        <dbReference type="ARBA" id="ARBA00022989"/>
    </source>
</evidence>
<feature type="transmembrane region" description="Helical" evidence="7">
    <location>
        <begin position="21"/>
        <end position="44"/>
    </location>
</feature>
<keyword evidence="6 7" id="KW-0472">Membrane</keyword>
<keyword evidence="5 7" id="KW-1133">Transmembrane helix</keyword>
<feature type="transmembrane region" description="Helical" evidence="7">
    <location>
        <begin position="114"/>
        <end position="134"/>
    </location>
</feature>
<dbReference type="Gene3D" id="1.10.3720.10">
    <property type="entry name" value="MetI-like"/>
    <property type="match status" value="1"/>
</dbReference>
<feature type="transmembrane region" description="Helical" evidence="7">
    <location>
        <begin position="187"/>
        <end position="211"/>
    </location>
</feature>
<dbReference type="InterPro" id="IPR000515">
    <property type="entry name" value="MetI-like"/>
</dbReference>
<dbReference type="Pfam" id="PF00528">
    <property type="entry name" value="BPD_transp_1"/>
    <property type="match status" value="1"/>
</dbReference>
<evidence type="ECO:0000313" key="10">
    <source>
        <dbReference type="Proteomes" id="UP000460157"/>
    </source>
</evidence>
<dbReference type="EMBL" id="WRPM01000071">
    <property type="protein sequence ID" value="MVT26690.1"/>
    <property type="molecule type" value="Genomic_DNA"/>
</dbReference>
<sequence>MTTLVNTRPPAAQRRLRVPGWVPGASGLLIVFVLWWVVGAFGTIGTAAGGSSAVPTPFAVAGQLADDGFTFYWRNASVTLTAAATGFAVGNLLAVLTASLVLIAPWLEGIATQLAVITYCLPLIAIGPVVYAVGGQPATANVLAGLSVYFVTVVTTIQGLKSADRAGLDVITVAGGSRLHQLTKVQLIGAIPYVFTALKIAAPAAVLGAILGEYVGGITRGLGPAMVAAQGNNVERLWALAIVGVVVAGIAYAVIALIGRLATPWTRR</sequence>
<organism evidence="9 10">
    <name type="scientific">Nesterenkonia alkaliphila</name>
    <dbReference type="NCBI Taxonomy" id="1463631"/>
    <lineage>
        <taxon>Bacteria</taxon>
        <taxon>Bacillati</taxon>
        <taxon>Actinomycetota</taxon>
        <taxon>Actinomycetes</taxon>
        <taxon>Micrococcales</taxon>
        <taxon>Micrococcaceae</taxon>
        <taxon>Nesterenkonia</taxon>
    </lineage>
</organism>
<evidence type="ECO:0000259" key="8">
    <source>
        <dbReference type="PROSITE" id="PS50928"/>
    </source>
</evidence>
<evidence type="ECO:0000256" key="6">
    <source>
        <dbReference type="ARBA" id="ARBA00023136"/>
    </source>
</evidence>
<dbReference type="InterPro" id="IPR035906">
    <property type="entry name" value="MetI-like_sf"/>
</dbReference>
<keyword evidence="10" id="KW-1185">Reference proteome</keyword>
<dbReference type="AlphaFoldDB" id="A0A7K1UJQ1"/>
<evidence type="ECO:0000313" key="9">
    <source>
        <dbReference type="EMBL" id="MVT26690.1"/>
    </source>
</evidence>
<feature type="transmembrane region" description="Helical" evidence="7">
    <location>
        <begin position="237"/>
        <end position="258"/>
    </location>
</feature>
<comment type="subcellular location">
    <subcellularLocation>
        <location evidence="1 7">Cell membrane</location>
        <topology evidence="1 7">Multi-pass membrane protein</topology>
    </subcellularLocation>
</comment>
<dbReference type="PANTHER" id="PTHR30151:SF20">
    <property type="entry name" value="ABC TRANSPORTER PERMEASE PROTEIN HI_0355-RELATED"/>
    <property type="match status" value="1"/>
</dbReference>
<keyword evidence="2 7" id="KW-0813">Transport</keyword>
<evidence type="ECO:0000256" key="2">
    <source>
        <dbReference type="ARBA" id="ARBA00022448"/>
    </source>
</evidence>
<feature type="domain" description="ABC transmembrane type-1" evidence="8">
    <location>
        <begin position="72"/>
        <end position="259"/>
    </location>
</feature>
<keyword evidence="3" id="KW-1003">Cell membrane</keyword>
<feature type="transmembrane region" description="Helical" evidence="7">
    <location>
        <begin position="140"/>
        <end position="160"/>
    </location>
</feature>
<evidence type="ECO:0000256" key="7">
    <source>
        <dbReference type="RuleBase" id="RU363032"/>
    </source>
</evidence>
<dbReference type="RefSeq" id="WP_157323900.1">
    <property type="nucleotide sequence ID" value="NZ_BMFX01000001.1"/>
</dbReference>
<protein>
    <submittedName>
        <fullName evidence="9">ABC transporter permease subunit</fullName>
    </submittedName>
</protein>
<evidence type="ECO:0000256" key="3">
    <source>
        <dbReference type="ARBA" id="ARBA00022475"/>
    </source>
</evidence>
<gene>
    <name evidence="9" type="ORF">GNZ21_10020</name>
</gene>
<dbReference type="PANTHER" id="PTHR30151">
    <property type="entry name" value="ALKANE SULFONATE ABC TRANSPORTER-RELATED, MEMBRANE SUBUNIT"/>
    <property type="match status" value="1"/>
</dbReference>
<comment type="caution">
    <text evidence="9">The sequence shown here is derived from an EMBL/GenBank/DDBJ whole genome shotgun (WGS) entry which is preliminary data.</text>
</comment>
<proteinExistence type="inferred from homology"/>
<dbReference type="Proteomes" id="UP000460157">
    <property type="component" value="Unassembled WGS sequence"/>
</dbReference>
<evidence type="ECO:0000256" key="1">
    <source>
        <dbReference type="ARBA" id="ARBA00004651"/>
    </source>
</evidence>
<name>A0A7K1UJQ1_9MICC</name>
<feature type="transmembrane region" description="Helical" evidence="7">
    <location>
        <begin position="82"/>
        <end position="107"/>
    </location>
</feature>
<dbReference type="PROSITE" id="PS50928">
    <property type="entry name" value="ABC_TM1"/>
    <property type="match status" value="1"/>
</dbReference>
<comment type="similarity">
    <text evidence="7">Belongs to the binding-protein-dependent transport system permease family.</text>
</comment>
<evidence type="ECO:0000256" key="4">
    <source>
        <dbReference type="ARBA" id="ARBA00022692"/>
    </source>
</evidence>
<dbReference type="GO" id="GO:0055085">
    <property type="term" value="P:transmembrane transport"/>
    <property type="evidence" value="ECO:0007669"/>
    <property type="project" value="InterPro"/>
</dbReference>
<dbReference type="SUPFAM" id="SSF161098">
    <property type="entry name" value="MetI-like"/>
    <property type="match status" value="1"/>
</dbReference>
<keyword evidence="4 7" id="KW-0812">Transmembrane</keyword>
<dbReference type="GO" id="GO:0005886">
    <property type="term" value="C:plasma membrane"/>
    <property type="evidence" value="ECO:0007669"/>
    <property type="project" value="UniProtKB-SubCell"/>
</dbReference>
<accession>A0A7K1UJQ1</accession>